<protein>
    <submittedName>
        <fullName evidence="2">16087_t:CDS:1</fullName>
    </submittedName>
</protein>
<evidence type="ECO:0000313" key="3">
    <source>
        <dbReference type="Proteomes" id="UP000789570"/>
    </source>
</evidence>
<feature type="region of interest" description="Disordered" evidence="1">
    <location>
        <begin position="221"/>
        <end position="249"/>
    </location>
</feature>
<accession>A0A9N9FRH4</accession>
<feature type="compositionally biased region" description="Basic and acidic residues" evidence="1">
    <location>
        <begin position="221"/>
        <end position="242"/>
    </location>
</feature>
<organism evidence="2 3">
    <name type="scientific">Funneliformis caledonium</name>
    <dbReference type="NCBI Taxonomy" id="1117310"/>
    <lineage>
        <taxon>Eukaryota</taxon>
        <taxon>Fungi</taxon>
        <taxon>Fungi incertae sedis</taxon>
        <taxon>Mucoromycota</taxon>
        <taxon>Glomeromycotina</taxon>
        <taxon>Glomeromycetes</taxon>
        <taxon>Glomerales</taxon>
        <taxon>Glomeraceae</taxon>
        <taxon>Funneliformis</taxon>
    </lineage>
</organism>
<gene>
    <name evidence="2" type="ORF">FCALED_LOCUS6187</name>
</gene>
<comment type="caution">
    <text evidence="2">The sequence shown here is derived from an EMBL/GenBank/DDBJ whole genome shotgun (WGS) entry which is preliminary data.</text>
</comment>
<dbReference type="Proteomes" id="UP000789570">
    <property type="component" value="Unassembled WGS sequence"/>
</dbReference>
<keyword evidence="3" id="KW-1185">Reference proteome</keyword>
<dbReference type="Pfam" id="PF12784">
    <property type="entry name" value="PDDEXK_2"/>
    <property type="match status" value="2"/>
</dbReference>
<reference evidence="2" key="1">
    <citation type="submission" date="2021-06" db="EMBL/GenBank/DDBJ databases">
        <authorList>
            <person name="Kallberg Y."/>
            <person name="Tangrot J."/>
            <person name="Rosling A."/>
        </authorList>
    </citation>
    <scope>NUCLEOTIDE SEQUENCE</scope>
    <source>
        <strain evidence="2">UK204</strain>
    </source>
</reference>
<dbReference type="OrthoDB" id="2398125at2759"/>
<dbReference type="PANTHER" id="PTHR41317">
    <property type="entry name" value="PD-(D_E)XK NUCLEASE FAMILY TRANSPOSASE"/>
    <property type="match status" value="1"/>
</dbReference>
<proteinExistence type="predicted"/>
<name>A0A9N9FRH4_9GLOM</name>
<evidence type="ECO:0000256" key="1">
    <source>
        <dbReference type="SAM" id="MobiDB-lite"/>
    </source>
</evidence>
<dbReference type="EMBL" id="CAJVPQ010001429">
    <property type="protein sequence ID" value="CAG8552443.1"/>
    <property type="molecule type" value="Genomic_DNA"/>
</dbReference>
<sequence>MAVYKQRTCRMGLNHLRNLATVRPVRCFFDPKNDIAFKKIFGVEQNKPLLLSFLNSILRREGDNMIEEDKKDVNTLLKMQNKRLSSFIQRLEYYTSRTYSDQLFEGADYLELKPVILLAIANHNIFPKKIQCISYHHNREEESNIYFLPNLSEQLETPEDYWIHLLKEASNEYELPKEAPNEIQEAYGVLERHRWSLAEISSYEKTMMVILDDEDAIRTAKEEGKGEGREETKEEISDKWADTENQESSVNTEIPFDMTEITTDDINMEDIIITSTQSSDIAEKTIGMNKSQITTLALNLLSTNSLIRSTGIHIPDEIMHFM</sequence>
<evidence type="ECO:0000313" key="2">
    <source>
        <dbReference type="EMBL" id="CAG8552443.1"/>
    </source>
</evidence>
<dbReference type="PANTHER" id="PTHR41317:SF1">
    <property type="entry name" value="PD-(D_E)XK NUCLEASE FAMILY TRANSPOSASE"/>
    <property type="match status" value="1"/>
</dbReference>
<dbReference type="AlphaFoldDB" id="A0A9N9FRH4"/>